<dbReference type="PANTHER" id="PTHR16295">
    <property type="entry name" value="TRAF-TYPE ZINC FINGER PROTEIN-RELATED"/>
    <property type="match status" value="1"/>
</dbReference>
<dbReference type="InterPro" id="IPR051986">
    <property type="entry name" value="Innate_Immune_Apopt_Reg"/>
</dbReference>
<dbReference type="OrthoDB" id="193703at2759"/>
<evidence type="ECO:0000313" key="2">
    <source>
        <dbReference type="Proteomes" id="UP000242715"/>
    </source>
</evidence>
<proteinExistence type="predicted"/>
<gene>
    <name evidence="1" type="ORF">TSUD_244220</name>
</gene>
<dbReference type="GO" id="GO:0005739">
    <property type="term" value="C:mitochondrion"/>
    <property type="evidence" value="ECO:0007669"/>
    <property type="project" value="TreeGrafter"/>
</dbReference>
<dbReference type="PANTHER" id="PTHR16295:SF28">
    <property type="entry name" value="TRAF-TYPE ZINC FINGER PROTEIN"/>
    <property type="match status" value="1"/>
</dbReference>
<dbReference type="AlphaFoldDB" id="A0A2Z6PJW9"/>
<reference evidence="2" key="1">
    <citation type="journal article" date="2017" name="Front. Plant Sci.">
        <title>Climate Clever Clovers: New Paradigm to Reduce the Environmental Footprint of Ruminants by Breeding Low Methanogenic Forages Utilizing Haplotype Variation.</title>
        <authorList>
            <person name="Kaur P."/>
            <person name="Appels R."/>
            <person name="Bayer P.E."/>
            <person name="Keeble-Gagnere G."/>
            <person name="Wang J."/>
            <person name="Hirakawa H."/>
            <person name="Shirasawa K."/>
            <person name="Vercoe P."/>
            <person name="Stefanova K."/>
            <person name="Durmic Z."/>
            <person name="Nichols P."/>
            <person name="Revell C."/>
            <person name="Isobe S.N."/>
            <person name="Edwards D."/>
            <person name="Erskine W."/>
        </authorList>
    </citation>
    <scope>NUCLEOTIDE SEQUENCE [LARGE SCALE GENOMIC DNA]</scope>
    <source>
        <strain evidence="2">cv. Daliak</strain>
    </source>
</reference>
<organism evidence="1 2">
    <name type="scientific">Trifolium subterraneum</name>
    <name type="common">Subterranean clover</name>
    <dbReference type="NCBI Taxonomy" id="3900"/>
    <lineage>
        <taxon>Eukaryota</taxon>
        <taxon>Viridiplantae</taxon>
        <taxon>Streptophyta</taxon>
        <taxon>Embryophyta</taxon>
        <taxon>Tracheophyta</taxon>
        <taxon>Spermatophyta</taxon>
        <taxon>Magnoliopsida</taxon>
        <taxon>eudicotyledons</taxon>
        <taxon>Gunneridae</taxon>
        <taxon>Pentapetalae</taxon>
        <taxon>rosids</taxon>
        <taxon>fabids</taxon>
        <taxon>Fabales</taxon>
        <taxon>Fabaceae</taxon>
        <taxon>Papilionoideae</taxon>
        <taxon>50 kb inversion clade</taxon>
        <taxon>NPAAA clade</taxon>
        <taxon>Hologalegina</taxon>
        <taxon>IRL clade</taxon>
        <taxon>Trifolieae</taxon>
        <taxon>Trifolium</taxon>
    </lineage>
</organism>
<dbReference type="Proteomes" id="UP000242715">
    <property type="component" value="Unassembled WGS sequence"/>
</dbReference>
<evidence type="ECO:0000313" key="1">
    <source>
        <dbReference type="EMBL" id="GAU45217.1"/>
    </source>
</evidence>
<keyword evidence="2" id="KW-1185">Reference proteome</keyword>
<dbReference type="EMBL" id="DF974107">
    <property type="protein sequence ID" value="GAU45217.1"/>
    <property type="molecule type" value="Genomic_DNA"/>
</dbReference>
<protein>
    <submittedName>
        <fullName evidence="1">Uncharacterized protein</fullName>
    </submittedName>
</protein>
<sequence length="73" mass="8105">MEAALDQATSTCSHWKLGLFVFDRAIPVANVDLHNAHCSRNLQKCKVCGDMVPKKNAEDHYLTTHAPKLVTDV</sequence>
<accession>A0A2Z6PJW9</accession>
<name>A0A2Z6PJW9_TRISU</name>